<feature type="domain" description="Cas1p 10 TM acyl transferase" evidence="10">
    <location>
        <begin position="248"/>
        <end position="691"/>
    </location>
</feature>
<dbReference type="PANTHER" id="PTHR13533">
    <property type="entry name" value="N-ACETYLNEURAMINATE 9-O-ACETYLTRANSFERASE"/>
    <property type="match status" value="1"/>
</dbReference>
<keyword evidence="6 9" id="KW-0472">Membrane</keyword>
<evidence type="ECO:0000256" key="4">
    <source>
        <dbReference type="ARBA" id="ARBA00022692"/>
    </source>
</evidence>
<evidence type="ECO:0000259" key="10">
    <source>
        <dbReference type="Pfam" id="PF07779"/>
    </source>
</evidence>
<feature type="transmembrane region" description="Helical" evidence="9">
    <location>
        <begin position="475"/>
        <end position="493"/>
    </location>
</feature>
<evidence type="ECO:0000256" key="8">
    <source>
        <dbReference type="SAM" id="MobiDB-lite"/>
    </source>
</evidence>
<evidence type="ECO:0000256" key="7">
    <source>
        <dbReference type="ARBA" id="ARBA00023180"/>
    </source>
</evidence>
<evidence type="ECO:0000256" key="5">
    <source>
        <dbReference type="ARBA" id="ARBA00022989"/>
    </source>
</evidence>
<feature type="compositionally biased region" description="Polar residues" evidence="8">
    <location>
        <begin position="693"/>
        <end position="730"/>
    </location>
</feature>
<evidence type="ECO:0000256" key="1">
    <source>
        <dbReference type="ARBA" id="ARBA00004141"/>
    </source>
</evidence>
<keyword evidence="12" id="KW-1185">Reference proteome</keyword>
<feature type="transmembrane region" description="Helical" evidence="9">
    <location>
        <begin position="259"/>
        <end position="278"/>
    </location>
</feature>
<protein>
    <submittedName>
        <fullName evidence="11">O-acetyltransferase CAS1</fullName>
    </submittedName>
</protein>
<keyword evidence="4 9" id="KW-0812">Transmembrane</keyword>
<gene>
    <name evidence="11" type="ORF">CTheo_2136</name>
</gene>
<evidence type="ECO:0000256" key="2">
    <source>
        <dbReference type="ARBA" id="ARBA00010666"/>
    </source>
</evidence>
<comment type="similarity">
    <text evidence="2">Belongs to the PC-esterase family. CASD1 subfamily.</text>
</comment>
<evidence type="ECO:0000313" key="11">
    <source>
        <dbReference type="EMBL" id="KAB5594359.1"/>
    </source>
</evidence>
<dbReference type="OrthoDB" id="1932925at2759"/>
<accession>A0A5N5QRV9</accession>
<dbReference type="Proteomes" id="UP000383932">
    <property type="component" value="Unassembled WGS sequence"/>
</dbReference>
<comment type="caution">
    <text evidence="11">The sequence shown here is derived from an EMBL/GenBank/DDBJ whole genome shotgun (WGS) entry which is preliminary data.</text>
</comment>
<proteinExistence type="inferred from homology"/>
<feature type="transmembrane region" description="Helical" evidence="9">
    <location>
        <begin position="617"/>
        <end position="637"/>
    </location>
</feature>
<evidence type="ECO:0000256" key="6">
    <source>
        <dbReference type="ARBA" id="ARBA00023136"/>
    </source>
</evidence>
<feature type="transmembrane region" description="Helical" evidence="9">
    <location>
        <begin position="769"/>
        <end position="785"/>
    </location>
</feature>
<keyword evidence="7" id="KW-0325">Glycoprotein</keyword>
<feature type="transmembrane region" description="Helical" evidence="9">
    <location>
        <begin position="528"/>
        <end position="544"/>
    </location>
</feature>
<evidence type="ECO:0000313" key="12">
    <source>
        <dbReference type="Proteomes" id="UP000383932"/>
    </source>
</evidence>
<name>A0A5N5QRV9_9AGAM</name>
<sequence>MIHQYKPNDVTSCLASRRVVFAGDSITRQLYYSFAHAADPSLPSGPPSNGEKHADVTLRTKGGTSLLFYWDPYLNGTRALDVVHSRTKIGRPALAVFGSGLWYLRHGDAAGGIAAWEAMIDETYSTISQNVDNIADQIVWLPVEKPVFSKLSVERAATIHPANVEAMNADLIHRVTPPPPSFSWSSEYVVPSKPSKRKVPISLPVAFNLMLDDSQTTDGLHFSATIIKAQANLLLNMRCNDVLPKRFPFDKTCCTSYPVPPFMEILVLFVLIMWGPLARFISKRNAYGPLNVLFPNDEVVMPLFVFGSACGLLFFADRTGVWLKEHKQFDTWAFGGLSALALVAGFTTMQNVGKDLGFLNRDQTDEWKGWMQIAILIYHYFGASKISGIYNPIRVLVAAYLFMTGYGHTTFYLKKADFGFTRVAQILVRLNLLTIALAYTMNTDYISYYFAPLVSWWYLIIYFTLFAGAKYNDRAVFVLVKIAVSMAFHTWFMRESWILAEIFDILQGTFNIEWVAREWTFRVTLDQFIVYVGMLTAIAFIKIRELRLTDHPRWPLASRCAIGGSSLALVWFFWFELTRADKFAYNAWHPYISAIPVLAFVVLRNASTALRSSSSRVFTFIGTCSLETFIMQYHFWLAGDTKGILLVVPGTAWRPLNMVITTVMFIWLSHKVAEATGALTAWICGTQKKTLPTSNQPLGNNAQPESIPLTSDIGNQTSSDHPRQGASNETGGMHAPGRWLDRLADGPPGQNKSFGGVLQQYIRGLPGKLAGCLLLLWVLNIAWPAKP</sequence>
<feature type="transmembrane region" description="Helical" evidence="9">
    <location>
        <begin position="396"/>
        <end position="413"/>
    </location>
</feature>
<keyword evidence="3 11" id="KW-0808">Transferase</keyword>
<feature type="transmembrane region" description="Helical" evidence="9">
    <location>
        <begin position="556"/>
        <end position="575"/>
    </location>
</feature>
<feature type="region of interest" description="Disordered" evidence="8">
    <location>
        <begin position="693"/>
        <end position="746"/>
    </location>
</feature>
<reference evidence="11 12" key="1">
    <citation type="journal article" date="2019" name="Fungal Biol. Biotechnol.">
        <title>Draft genome sequence of fastidious pathogen Ceratobasidium theobromae, which causes vascular-streak dieback in Theobroma cacao.</title>
        <authorList>
            <person name="Ali S.S."/>
            <person name="Asman A."/>
            <person name="Shao J."/>
            <person name="Firmansyah A.P."/>
            <person name="Susilo A.W."/>
            <person name="Rosmana A."/>
            <person name="McMahon P."/>
            <person name="Junaid M."/>
            <person name="Guest D."/>
            <person name="Kheng T.Y."/>
            <person name="Meinhardt L.W."/>
            <person name="Bailey B.A."/>
        </authorList>
    </citation>
    <scope>NUCLEOTIDE SEQUENCE [LARGE SCALE GENOMIC DNA]</scope>
    <source>
        <strain evidence="11 12">CT2</strain>
    </source>
</reference>
<feature type="transmembrane region" description="Helical" evidence="9">
    <location>
        <begin position="643"/>
        <end position="668"/>
    </location>
</feature>
<dbReference type="GO" id="GO:0016020">
    <property type="term" value="C:membrane"/>
    <property type="evidence" value="ECO:0007669"/>
    <property type="project" value="UniProtKB-SubCell"/>
</dbReference>
<feature type="transmembrane region" description="Helical" evidence="9">
    <location>
        <begin position="446"/>
        <end position="468"/>
    </location>
</feature>
<dbReference type="InterPro" id="IPR012419">
    <property type="entry name" value="Cas1_AcylTrans_dom"/>
</dbReference>
<dbReference type="Pfam" id="PF07779">
    <property type="entry name" value="Cas1_AcylT"/>
    <property type="match status" value="1"/>
</dbReference>
<dbReference type="GO" id="GO:0005975">
    <property type="term" value="P:carbohydrate metabolic process"/>
    <property type="evidence" value="ECO:0007669"/>
    <property type="project" value="UniProtKB-ARBA"/>
</dbReference>
<feature type="transmembrane region" description="Helical" evidence="9">
    <location>
        <begin position="587"/>
        <end position="605"/>
    </location>
</feature>
<dbReference type="PANTHER" id="PTHR13533:SF1">
    <property type="entry name" value="N-ACETYLNEURAMINATE 9-O-ACETYLTRANSFERASE"/>
    <property type="match status" value="1"/>
</dbReference>
<dbReference type="GO" id="GO:0016740">
    <property type="term" value="F:transferase activity"/>
    <property type="evidence" value="ECO:0007669"/>
    <property type="project" value="UniProtKB-KW"/>
</dbReference>
<dbReference type="AlphaFoldDB" id="A0A5N5QRV9"/>
<feature type="transmembrane region" description="Helical" evidence="9">
    <location>
        <begin position="331"/>
        <end position="349"/>
    </location>
</feature>
<dbReference type="GO" id="GO:0005794">
    <property type="term" value="C:Golgi apparatus"/>
    <property type="evidence" value="ECO:0007669"/>
    <property type="project" value="UniProtKB-ARBA"/>
</dbReference>
<evidence type="ECO:0000256" key="9">
    <source>
        <dbReference type="SAM" id="Phobius"/>
    </source>
</evidence>
<organism evidence="11 12">
    <name type="scientific">Ceratobasidium theobromae</name>
    <dbReference type="NCBI Taxonomy" id="1582974"/>
    <lineage>
        <taxon>Eukaryota</taxon>
        <taxon>Fungi</taxon>
        <taxon>Dikarya</taxon>
        <taxon>Basidiomycota</taxon>
        <taxon>Agaricomycotina</taxon>
        <taxon>Agaricomycetes</taxon>
        <taxon>Cantharellales</taxon>
        <taxon>Ceratobasidiaceae</taxon>
        <taxon>Ceratobasidium</taxon>
    </lineage>
</organism>
<evidence type="ECO:0000256" key="3">
    <source>
        <dbReference type="ARBA" id="ARBA00022679"/>
    </source>
</evidence>
<comment type="subcellular location">
    <subcellularLocation>
        <location evidence="1">Membrane</location>
        <topology evidence="1">Multi-pass membrane protein</topology>
    </subcellularLocation>
</comment>
<keyword evidence="5 9" id="KW-1133">Transmembrane helix</keyword>
<dbReference type="EMBL" id="SSOP01000021">
    <property type="protein sequence ID" value="KAB5594359.1"/>
    <property type="molecule type" value="Genomic_DNA"/>
</dbReference>
<feature type="transmembrane region" description="Helical" evidence="9">
    <location>
        <begin position="299"/>
        <end position="316"/>
    </location>
</feature>